<feature type="domain" description="RNA polymerase sigma factor 70 region 4 type 2" evidence="6">
    <location>
        <begin position="113"/>
        <end position="163"/>
    </location>
</feature>
<dbReference type="RefSeq" id="WP_161811810.1">
    <property type="nucleotide sequence ID" value="NZ_BLJN01000002.1"/>
</dbReference>
<dbReference type="InterPro" id="IPR013324">
    <property type="entry name" value="RNA_pol_sigma_r3/r4-like"/>
</dbReference>
<protein>
    <recommendedName>
        <fullName evidence="9">RNA polymerase subunit sigma-24</fullName>
    </recommendedName>
</protein>
<organism evidence="7 8">
    <name type="scientific">Steroidobacter agaridevorans</name>
    <dbReference type="NCBI Taxonomy" id="2695856"/>
    <lineage>
        <taxon>Bacteria</taxon>
        <taxon>Pseudomonadati</taxon>
        <taxon>Pseudomonadota</taxon>
        <taxon>Gammaproteobacteria</taxon>
        <taxon>Steroidobacterales</taxon>
        <taxon>Steroidobacteraceae</taxon>
        <taxon>Steroidobacter</taxon>
    </lineage>
</organism>
<dbReference type="EMBL" id="BLJN01000002">
    <property type="protein sequence ID" value="GFE80080.1"/>
    <property type="molecule type" value="Genomic_DNA"/>
</dbReference>
<dbReference type="SUPFAM" id="SSF88659">
    <property type="entry name" value="Sigma3 and sigma4 domains of RNA polymerase sigma factors"/>
    <property type="match status" value="1"/>
</dbReference>
<dbReference type="AlphaFoldDB" id="A0A829YA76"/>
<dbReference type="InterPro" id="IPR013249">
    <property type="entry name" value="RNA_pol_sigma70_r4_t2"/>
</dbReference>
<dbReference type="PANTHER" id="PTHR43133">
    <property type="entry name" value="RNA POLYMERASE ECF-TYPE SIGMA FACTO"/>
    <property type="match status" value="1"/>
</dbReference>
<dbReference type="Gene3D" id="1.10.1740.10">
    <property type="match status" value="1"/>
</dbReference>
<evidence type="ECO:0000259" key="6">
    <source>
        <dbReference type="Pfam" id="PF08281"/>
    </source>
</evidence>
<dbReference type="InterPro" id="IPR007627">
    <property type="entry name" value="RNA_pol_sigma70_r2"/>
</dbReference>
<comment type="similarity">
    <text evidence="1">Belongs to the sigma-70 factor family. ECF subfamily.</text>
</comment>
<evidence type="ECO:0000256" key="3">
    <source>
        <dbReference type="ARBA" id="ARBA00023082"/>
    </source>
</evidence>
<accession>A0A829YA76</accession>
<dbReference type="GO" id="GO:0003677">
    <property type="term" value="F:DNA binding"/>
    <property type="evidence" value="ECO:0007669"/>
    <property type="project" value="InterPro"/>
</dbReference>
<gene>
    <name evidence="7" type="ORF">GCM10011487_20800</name>
</gene>
<keyword evidence="3" id="KW-0731">Sigma factor</keyword>
<dbReference type="GO" id="GO:0016987">
    <property type="term" value="F:sigma factor activity"/>
    <property type="evidence" value="ECO:0007669"/>
    <property type="project" value="UniProtKB-KW"/>
</dbReference>
<dbReference type="Proteomes" id="UP000445000">
    <property type="component" value="Unassembled WGS sequence"/>
</dbReference>
<sequence>MKDQSKSIAARVANEILPHEALVRNWLKRRWGNTLDIDDLIQESYSRIASLDSIDHIDNLRSYFFRTAHAVATDLMRRAKVENFSRVTEIEWSNVLDESPSPDRVVDASQRLERVNDLLSKLTWTCRRVIELRRIEGLSQRDTALRLGVSESVVENHIARGLKSVLDAAADRHESTERKVDAVGKSQFRKRNFRR</sequence>
<dbReference type="PANTHER" id="PTHR43133:SF63">
    <property type="entry name" value="RNA POLYMERASE SIGMA FACTOR FECI-RELATED"/>
    <property type="match status" value="1"/>
</dbReference>
<dbReference type="InterPro" id="IPR013325">
    <property type="entry name" value="RNA_pol_sigma_r2"/>
</dbReference>
<keyword evidence="2" id="KW-0805">Transcription regulation</keyword>
<evidence type="ECO:0008006" key="9">
    <source>
        <dbReference type="Google" id="ProtNLM"/>
    </source>
</evidence>
<dbReference type="Gene3D" id="1.10.10.10">
    <property type="entry name" value="Winged helix-like DNA-binding domain superfamily/Winged helix DNA-binding domain"/>
    <property type="match status" value="1"/>
</dbReference>
<dbReference type="Pfam" id="PF04542">
    <property type="entry name" value="Sigma70_r2"/>
    <property type="match status" value="1"/>
</dbReference>
<dbReference type="SUPFAM" id="SSF88946">
    <property type="entry name" value="Sigma2 domain of RNA polymerase sigma factors"/>
    <property type="match status" value="1"/>
</dbReference>
<dbReference type="GO" id="GO:0006352">
    <property type="term" value="P:DNA-templated transcription initiation"/>
    <property type="evidence" value="ECO:0007669"/>
    <property type="project" value="InterPro"/>
</dbReference>
<dbReference type="InterPro" id="IPR014284">
    <property type="entry name" value="RNA_pol_sigma-70_dom"/>
</dbReference>
<proteinExistence type="inferred from homology"/>
<evidence type="ECO:0000256" key="1">
    <source>
        <dbReference type="ARBA" id="ARBA00010641"/>
    </source>
</evidence>
<dbReference type="InterPro" id="IPR039425">
    <property type="entry name" value="RNA_pol_sigma-70-like"/>
</dbReference>
<keyword evidence="4" id="KW-0804">Transcription</keyword>
<name>A0A829YA76_9GAMM</name>
<comment type="caution">
    <text evidence="7">The sequence shown here is derived from an EMBL/GenBank/DDBJ whole genome shotgun (WGS) entry which is preliminary data.</text>
</comment>
<evidence type="ECO:0000313" key="7">
    <source>
        <dbReference type="EMBL" id="GFE80080.1"/>
    </source>
</evidence>
<evidence type="ECO:0000313" key="8">
    <source>
        <dbReference type="Proteomes" id="UP000445000"/>
    </source>
</evidence>
<dbReference type="NCBIfam" id="TIGR02937">
    <property type="entry name" value="sigma70-ECF"/>
    <property type="match status" value="1"/>
</dbReference>
<dbReference type="InterPro" id="IPR036388">
    <property type="entry name" value="WH-like_DNA-bd_sf"/>
</dbReference>
<evidence type="ECO:0000259" key="5">
    <source>
        <dbReference type="Pfam" id="PF04542"/>
    </source>
</evidence>
<feature type="domain" description="RNA polymerase sigma-70 region 2" evidence="5">
    <location>
        <begin position="19"/>
        <end position="80"/>
    </location>
</feature>
<evidence type="ECO:0000256" key="2">
    <source>
        <dbReference type="ARBA" id="ARBA00023015"/>
    </source>
</evidence>
<reference evidence="8" key="1">
    <citation type="submission" date="2020-01" db="EMBL/GenBank/DDBJ databases">
        <title>'Steroidobacter agaridevorans' sp. nov., agar-degrading bacteria isolated from rhizosphere soils.</title>
        <authorList>
            <person name="Ikenaga M."/>
            <person name="Kataoka M."/>
            <person name="Murouchi A."/>
            <person name="Katsuragi S."/>
            <person name="Sakai M."/>
        </authorList>
    </citation>
    <scope>NUCLEOTIDE SEQUENCE [LARGE SCALE GENOMIC DNA]</scope>
    <source>
        <strain evidence="8">YU21-B</strain>
    </source>
</reference>
<evidence type="ECO:0000256" key="4">
    <source>
        <dbReference type="ARBA" id="ARBA00023163"/>
    </source>
</evidence>
<dbReference type="Pfam" id="PF08281">
    <property type="entry name" value="Sigma70_r4_2"/>
    <property type="match status" value="1"/>
</dbReference>
<keyword evidence="8" id="KW-1185">Reference proteome</keyword>